<dbReference type="Pfam" id="PF07727">
    <property type="entry name" value="RVT_2"/>
    <property type="match status" value="1"/>
</dbReference>
<protein>
    <submittedName>
        <fullName evidence="3">Retrovirus-related Pol polyprotein from transposon TNT 1-94</fullName>
    </submittedName>
</protein>
<dbReference type="PANTHER" id="PTHR11439:SF509">
    <property type="entry name" value="RNA-DIRECTED DNA POLYMERASE"/>
    <property type="match status" value="1"/>
</dbReference>
<dbReference type="AlphaFoldDB" id="A0A699HE58"/>
<dbReference type="GO" id="GO:0003676">
    <property type="term" value="F:nucleic acid binding"/>
    <property type="evidence" value="ECO:0007669"/>
    <property type="project" value="InterPro"/>
</dbReference>
<dbReference type="InterPro" id="IPR012337">
    <property type="entry name" value="RNaseH-like_sf"/>
</dbReference>
<feature type="domain" description="Retroviral polymerase SH3-like" evidence="2">
    <location>
        <begin position="408"/>
        <end position="461"/>
    </location>
</feature>
<dbReference type="SUPFAM" id="SSF56672">
    <property type="entry name" value="DNA/RNA polymerases"/>
    <property type="match status" value="1"/>
</dbReference>
<comment type="caution">
    <text evidence="3">The sequence shown here is derived from an EMBL/GenBank/DDBJ whole genome shotgun (WGS) entry which is preliminary data.</text>
</comment>
<evidence type="ECO:0000313" key="3">
    <source>
        <dbReference type="EMBL" id="GEY06881.1"/>
    </source>
</evidence>
<dbReference type="InterPro" id="IPR043502">
    <property type="entry name" value="DNA/RNA_pol_sf"/>
</dbReference>
<dbReference type="PANTHER" id="PTHR11439">
    <property type="entry name" value="GAG-POL-RELATED RETROTRANSPOSON"/>
    <property type="match status" value="1"/>
</dbReference>
<dbReference type="InterPro" id="IPR057670">
    <property type="entry name" value="SH3_retrovirus"/>
</dbReference>
<name>A0A699HE58_TANCI</name>
<dbReference type="Gene3D" id="3.30.420.10">
    <property type="entry name" value="Ribonuclease H-like superfamily/Ribonuclease H"/>
    <property type="match status" value="1"/>
</dbReference>
<dbReference type="InterPro" id="IPR036397">
    <property type="entry name" value="RNaseH_sf"/>
</dbReference>
<accession>A0A699HE58</accession>
<organism evidence="3">
    <name type="scientific">Tanacetum cinerariifolium</name>
    <name type="common">Dalmatian daisy</name>
    <name type="synonym">Chrysanthemum cinerariifolium</name>
    <dbReference type="NCBI Taxonomy" id="118510"/>
    <lineage>
        <taxon>Eukaryota</taxon>
        <taxon>Viridiplantae</taxon>
        <taxon>Streptophyta</taxon>
        <taxon>Embryophyta</taxon>
        <taxon>Tracheophyta</taxon>
        <taxon>Spermatophyta</taxon>
        <taxon>Magnoliopsida</taxon>
        <taxon>eudicotyledons</taxon>
        <taxon>Gunneridae</taxon>
        <taxon>Pentapetalae</taxon>
        <taxon>asterids</taxon>
        <taxon>campanulids</taxon>
        <taxon>Asterales</taxon>
        <taxon>Asteraceae</taxon>
        <taxon>Asteroideae</taxon>
        <taxon>Anthemideae</taxon>
        <taxon>Anthemidinae</taxon>
        <taxon>Tanacetum</taxon>
    </lineage>
</organism>
<dbReference type="EMBL" id="BKCJ010149534">
    <property type="protein sequence ID" value="GEY06881.1"/>
    <property type="molecule type" value="Genomic_DNA"/>
</dbReference>
<dbReference type="SUPFAM" id="SSF53098">
    <property type="entry name" value="Ribonuclease H-like"/>
    <property type="match status" value="1"/>
</dbReference>
<reference evidence="3" key="1">
    <citation type="journal article" date="2019" name="Sci. Rep.">
        <title>Draft genome of Tanacetum cinerariifolium, the natural source of mosquito coil.</title>
        <authorList>
            <person name="Yamashiro T."/>
            <person name="Shiraishi A."/>
            <person name="Satake H."/>
            <person name="Nakayama K."/>
        </authorList>
    </citation>
    <scope>NUCLEOTIDE SEQUENCE</scope>
</reference>
<gene>
    <name evidence="3" type="ORF">Tci_378855</name>
</gene>
<dbReference type="Pfam" id="PF25597">
    <property type="entry name" value="SH3_retrovirus"/>
    <property type="match status" value="1"/>
</dbReference>
<sequence>MEAIEKWYGGNKESKKVQRTLLKQQYENFTASRIIKHKSKSTKCGFCILQQHNEADNTAYGVSIAHTQGNTVYSTSVDNLSDVVICAFLEFKFKWSKSSFDRLKVECFNCYKNKHFAREHRAQKNQENKEREYGRKMVPVVNPTENAFIAQDGIGGYDWSYQVEEEHPTNFALMELTSLGSSSNLDFENLVKAEKKRDKLKLTQEKYQNSSKSLNTLLESQVSDKDKIGLGYKAASPAIENFVNSSKMIENQENVRSRSDKGYHAIPLPYTGNYIPPKHDLMFIDGQVESESMNVVFTISSSAVKTIELKVESVDVKNKGVCSTIETKPAKKNIFSLPIIEDWISNEESEVEFEPKAEDKNLCDMKWIKREFSVARTPQQNGVAKRMNRTLIEATSTNRLYETLWVSCYHLKYMDYLGKFDEKADEGFFVGYSMVSKAMRVFNKRTRIVEETLNIIFFENAPNVKGSRPDWLFDIDSLKISMNYMPIVVGFQTNGIGRTKDNIVASQAKKKKEPKQEYILIPICTNDPLIFQSLKDSAVDAKKRLLNSPVSTAGPSFANAASPSPINVAETPAKEEVDMNNVVSSYTIPNAPLIKFLKDHPKDQVFRNKKDDRGIVIKNKARLVAQGHTQEEGINYDKVFAPVARIKAIRLFLAYTSFKDFVVYQMDVNSAFLYGKIEEEVYVCQPPSFEDPNFPNKVYKVEKALYGLHQAPRACFSTVKTTSTTMEPNKALVKDAKAKDVDVHLYRSMIRSLMYLTASRPDITFAVCAYARFQVTPKTLHLHAVKRIFRFLKGQPKLSIWYPKDSPFYLEAYSDNDYVGASLDKKSTT</sequence>
<evidence type="ECO:0000259" key="1">
    <source>
        <dbReference type="Pfam" id="PF07727"/>
    </source>
</evidence>
<dbReference type="InterPro" id="IPR013103">
    <property type="entry name" value="RVT_2"/>
</dbReference>
<evidence type="ECO:0000259" key="2">
    <source>
        <dbReference type="Pfam" id="PF25597"/>
    </source>
</evidence>
<feature type="domain" description="Reverse transcriptase Ty1/copia-type" evidence="1">
    <location>
        <begin position="599"/>
        <end position="723"/>
    </location>
</feature>
<proteinExistence type="predicted"/>